<dbReference type="EMBL" id="JARUHG010000001">
    <property type="protein sequence ID" value="MDR0181920.1"/>
    <property type="molecule type" value="Genomic_DNA"/>
</dbReference>
<feature type="chain" id="PRO_5046431883" evidence="1">
    <location>
        <begin position="23"/>
        <end position="135"/>
    </location>
</feature>
<sequence>MNRMRNALLSIAIVWFAMPTLAADNVTTVPVRFDKGASSATLKGSFRGYDTVHYTLAARAGQTMTVSVAGSSNANFNVYAPGDAPGTSAALGSNADRKWTGRLPTSGTYTVQVYQMRASARRGEQVSYSITIAIR</sequence>
<dbReference type="RefSeq" id="WP_309261088.1">
    <property type="nucleotide sequence ID" value="NZ_JARUHG010000001.1"/>
</dbReference>
<evidence type="ECO:0000313" key="3">
    <source>
        <dbReference type="Proteomes" id="UP001233535"/>
    </source>
</evidence>
<gene>
    <name evidence="2" type="ORF">P8609_02910</name>
</gene>
<reference evidence="2 3" key="1">
    <citation type="submission" date="2023-04" db="EMBL/GenBank/DDBJ databases">
        <title>Lysobacter sp. strain UC isolated from soil sample.</title>
        <authorList>
            <person name="Choksket S."/>
            <person name="Harshvardhan F."/>
            <person name="Rana R."/>
            <person name="Patil P.B."/>
            <person name="Korpole S."/>
        </authorList>
    </citation>
    <scope>NUCLEOTIDE SEQUENCE [LARGE SCALE GENOMIC DNA]</scope>
    <source>
        <strain evidence="2 3">UC</strain>
    </source>
</reference>
<evidence type="ECO:0000256" key="1">
    <source>
        <dbReference type="SAM" id="SignalP"/>
    </source>
</evidence>
<keyword evidence="1" id="KW-0732">Signal</keyword>
<protein>
    <submittedName>
        <fullName evidence="2">G-type lysozyme inhibitor</fullName>
    </submittedName>
</protein>
<accession>A0ABU1C9X4</accession>
<keyword evidence="3" id="KW-1185">Reference proteome</keyword>
<name>A0ABU1C9X4_9GAMM</name>
<feature type="signal peptide" evidence="1">
    <location>
        <begin position="1"/>
        <end position="22"/>
    </location>
</feature>
<proteinExistence type="predicted"/>
<dbReference type="Proteomes" id="UP001233535">
    <property type="component" value="Unassembled WGS sequence"/>
</dbReference>
<dbReference type="Gene3D" id="2.60.120.380">
    <property type="match status" value="1"/>
</dbReference>
<organism evidence="2 3">
    <name type="scientific">Lysobacter arvi</name>
    <dbReference type="NCBI Taxonomy" id="3038776"/>
    <lineage>
        <taxon>Bacteria</taxon>
        <taxon>Pseudomonadati</taxon>
        <taxon>Pseudomonadota</taxon>
        <taxon>Gammaproteobacteria</taxon>
        <taxon>Lysobacterales</taxon>
        <taxon>Lysobacteraceae</taxon>
        <taxon>Lysobacter</taxon>
    </lineage>
</organism>
<comment type="caution">
    <text evidence="2">The sequence shown here is derived from an EMBL/GenBank/DDBJ whole genome shotgun (WGS) entry which is preliminary data.</text>
</comment>
<evidence type="ECO:0000313" key="2">
    <source>
        <dbReference type="EMBL" id="MDR0181920.1"/>
    </source>
</evidence>